<feature type="compositionally biased region" description="Basic and acidic residues" evidence="1">
    <location>
        <begin position="1103"/>
        <end position="1112"/>
    </location>
</feature>
<dbReference type="OrthoDB" id="5419922at2759"/>
<proteinExistence type="predicted"/>
<feature type="compositionally biased region" description="Acidic residues" evidence="1">
    <location>
        <begin position="922"/>
        <end position="931"/>
    </location>
</feature>
<feature type="compositionally biased region" description="Basic and acidic residues" evidence="1">
    <location>
        <begin position="390"/>
        <end position="399"/>
    </location>
</feature>
<reference evidence="3" key="5">
    <citation type="submission" date="2018-04" db="UniProtKB">
        <authorList>
            <consortium name="EnsemblFungi"/>
        </authorList>
    </citation>
    <scope>IDENTIFICATION</scope>
    <source>
        <strain evidence="3">R3-111a-1</strain>
    </source>
</reference>
<feature type="region of interest" description="Disordered" evidence="1">
    <location>
        <begin position="390"/>
        <end position="441"/>
    </location>
</feature>
<dbReference type="GeneID" id="20351612"/>
<feature type="region of interest" description="Disordered" evidence="1">
    <location>
        <begin position="174"/>
        <end position="261"/>
    </location>
</feature>
<reference evidence="2" key="2">
    <citation type="submission" date="2010-07" db="EMBL/GenBank/DDBJ databases">
        <authorList>
            <consortium name="The Broad Institute Genome Sequencing Platform"/>
            <consortium name="Broad Institute Genome Sequencing Center for Infectious Disease"/>
            <person name="Ma L.-J."/>
            <person name="Dead R."/>
            <person name="Young S."/>
            <person name="Zeng Q."/>
            <person name="Koehrsen M."/>
            <person name="Alvarado L."/>
            <person name="Berlin A."/>
            <person name="Chapman S.B."/>
            <person name="Chen Z."/>
            <person name="Freedman E."/>
            <person name="Gellesch M."/>
            <person name="Goldberg J."/>
            <person name="Griggs A."/>
            <person name="Gujja S."/>
            <person name="Heilman E.R."/>
            <person name="Heiman D."/>
            <person name="Hepburn T."/>
            <person name="Howarth C."/>
            <person name="Jen D."/>
            <person name="Larson L."/>
            <person name="Mehta T."/>
            <person name="Neiman D."/>
            <person name="Pearson M."/>
            <person name="Roberts A."/>
            <person name="Saif S."/>
            <person name="Shea T."/>
            <person name="Shenoy N."/>
            <person name="Sisk P."/>
            <person name="Stolte C."/>
            <person name="Sykes S."/>
            <person name="Walk T."/>
            <person name="White J."/>
            <person name="Yandava C."/>
            <person name="Haas B."/>
            <person name="Nusbaum C."/>
            <person name="Birren B."/>
        </authorList>
    </citation>
    <scope>NUCLEOTIDE SEQUENCE</scope>
    <source>
        <strain evidence="2">R3-111a-1</strain>
    </source>
</reference>
<evidence type="ECO:0000313" key="4">
    <source>
        <dbReference type="Proteomes" id="UP000006039"/>
    </source>
</evidence>
<dbReference type="EMBL" id="GL385400">
    <property type="protein sequence ID" value="EJT71901.1"/>
    <property type="molecule type" value="Genomic_DNA"/>
</dbReference>
<dbReference type="RefSeq" id="XP_009227298.1">
    <property type="nucleotide sequence ID" value="XM_009229034.1"/>
</dbReference>
<dbReference type="HOGENOM" id="CLU_279515_0_0_1"/>
<reference evidence="4" key="1">
    <citation type="submission" date="2010-07" db="EMBL/GenBank/DDBJ databases">
        <title>The genome sequence of Gaeumannomyces graminis var. tritici strain R3-111a-1.</title>
        <authorList>
            <consortium name="The Broad Institute Genome Sequencing Platform"/>
            <person name="Ma L.-J."/>
            <person name="Dead R."/>
            <person name="Young S."/>
            <person name="Zeng Q."/>
            <person name="Koehrsen M."/>
            <person name="Alvarado L."/>
            <person name="Berlin A."/>
            <person name="Chapman S.B."/>
            <person name="Chen Z."/>
            <person name="Freedman E."/>
            <person name="Gellesch M."/>
            <person name="Goldberg J."/>
            <person name="Griggs A."/>
            <person name="Gujja S."/>
            <person name="Heilman E.R."/>
            <person name="Heiman D."/>
            <person name="Hepburn T."/>
            <person name="Howarth C."/>
            <person name="Jen D."/>
            <person name="Larson L."/>
            <person name="Mehta T."/>
            <person name="Neiman D."/>
            <person name="Pearson M."/>
            <person name="Roberts A."/>
            <person name="Saif S."/>
            <person name="Shea T."/>
            <person name="Shenoy N."/>
            <person name="Sisk P."/>
            <person name="Stolte C."/>
            <person name="Sykes S."/>
            <person name="Walk T."/>
            <person name="White J."/>
            <person name="Yandava C."/>
            <person name="Haas B."/>
            <person name="Nusbaum C."/>
            <person name="Birren B."/>
        </authorList>
    </citation>
    <scope>NUCLEOTIDE SEQUENCE [LARGE SCALE GENOMIC DNA]</scope>
    <source>
        <strain evidence="4">R3-111a-1</strain>
    </source>
</reference>
<feature type="compositionally biased region" description="Basic and acidic residues" evidence="1">
    <location>
        <begin position="1033"/>
        <end position="1042"/>
    </location>
</feature>
<evidence type="ECO:0000256" key="1">
    <source>
        <dbReference type="SAM" id="MobiDB-lite"/>
    </source>
</evidence>
<name>J3PCD1_GAET3</name>
<feature type="compositionally biased region" description="Polar residues" evidence="1">
    <location>
        <begin position="811"/>
        <end position="829"/>
    </location>
</feature>
<dbReference type="VEuPathDB" id="FungiDB:GGTG_11154"/>
<reference evidence="2" key="3">
    <citation type="submission" date="2010-09" db="EMBL/GenBank/DDBJ databases">
        <title>Annotation of Gaeumannomyces graminis var. tritici R3-111a-1.</title>
        <authorList>
            <consortium name="The Broad Institute Genome Sequencing Platform"/>
            <person name="Ma L.-J."/>
            <person name="Dead R."/>
            <person name="Young S.K."/>
            <person name="Zeng Q."/>
            <person name="Gargeya S."/>
            <person name="Fitzgerald M."/>
            <person name="Haas B."/>
            <person name="Abouelleil A."/>
            <person name="Alvarado L."/>
            <person name="Arachchi H.M."/>
            <person name="Berlin A."/>
            <person name="Brown A."/>
            <person name="Chapman S.B."/>
            <person name="Chen Z."/>
            <person name="Dunbar C."/>
            <person name="Freedman E."/>
            <person name="Gearin G."/>
            <person name="Gellesch M."/>
            <person name="Goldberg J."/>
            <person name="Griggs A."/>
            <person name="Gujja S."/>
            <person name="Heiman D."/>
            <person name="Howarth C."/>
            <person name="Larson L."/>
            <person name="Lui A."/>
            <person name="MacDonald P.J.P."/>
            <person name="Mehta T."/>
            <person name="Montmayeur A."/>
            <person name="Murphy C."/>
            <person name="Neiman D."/>
            <person name="Pearson M."/>
            <person name="Priest M."/>
            <person name="Roberts A."/>
            <person name="Saif S."/>
            <person name="Shea T."/>
            <person name="Shenoy N."/>
            <person name="Sisk P."/>
            <person name="Stolte C."/>
            <person name="Sykes S."/>
            <person name="Yandava C."/>
            <person name="Wortman J."/>
            <person name="Nusbaum C."/>
            <person name="Birren B."/>
        </authorList>
    </citation>
    <scope>NUCLEOTIDE SEQUENCE</scope>
    <source>
        <strain evidence="2">R3-111a-1</strain>
    </source>
</reference>
<gene>
    <name evidence="3" type="primary">20351612</name>
    <name evidence="2" type="ORF">GGTG_11154</name>
</gene>
<feature type="compositionally biased region" description="Low complexity" evidence="1">
    <location>
        <begin position="331"/>
        <end position="342"/>
    </location>
</feature>
<dbReference type="eggNOG" id="ENOG502SYKX">
    <property type="taxonomic scope" value="Eukaryota"/>
</dbReference>
<keyword evidence="4" id="KW-1185">Reference proteome</keyword>
<evidence type="ECO:0000313" key="3">
    <source>
        <dbReference type="EnsemblFungi" id="EJT71901"/>
    </source>
</evidence>
<protein>
    <recommendedName>
        <fullName evidence="5">Protamine P1</fullName>
    </recommendedName>
</protein>
<evidence type="ECO:0000313" key="2">
    <source>
        <dbReference type="EMBL" id="EJT71901.1"/>
    </source>
</evidence>
<dbReference type="Proteomes" id="UP000006039">
    <property type="component" value="Unassembled WGS sequence"/>
</dbReference>
<organism evidence="2">
    <name type="scientific">Gaeumannomyces tritici (strain R3-111a-1)</name>
    <name type="common">Wheat and barley take-all root rot fungus</name>
    <name type="synonym">Gaeumannomyces graminis var. tritici</name>
    <dbReference type="NCBI Taxonomy" id="644352"/>
    <lineage>
        <taxon>Eukaryota</taxon>
        <taxon>Fungi</taxon>
        <taxon>Dikarya</taxon>
        <taxon>Ascomycota</taxon>
        <taxon>Pezizomycotina</taxon>
        <taxon>Sordariomycetes</taxon>
        <taxon>Sordariomycetidae</taxon>
        <taxon>Magnaporthales</taxon>
        <taxon>Magnaporthaceae</taxon>
        <taxon>Gaeumannomyces</taxon>
    </lineage>
</organism>
<feature type="compositionally biased region" description="Basic and acidic residues" evidence="1">
    <location>
        <begin position="793"/>
        <end position="809"/>
    </location>
</feature>
<feature type="region of interest" description="Disordered" evidence="1">
    <location>
        <begin position="891"/>
        <end position="980"/>
    </location>
</feature>
<dbReference type="STRING" id="644352.J3PCD1"/>
<evidence type="ECO:0008006" key="5">
    <source>
        <dbReference type="Google" id="ProtNLM"/>
    </source>
</evidence>
<feature type="compositionally biased region" description="Polar residues" evidence="1">
    <location>
        <begin position="352"/>
        <end position="364"/>
    </location>
</feature>
<dbReference type="EnsemblFungi" id="EJT71901">
    <property type="protein sequence ID" value="EJT71901"/>
    <property type="gene ID" value="GGTG_11154"/>
</dbReference>
<feature type="region of interest" description="Disordered" evidence="1">
    <location>
        <begin position="1012"/>
        <end position="1056"/>
    </location>
</feature>
<feature type="compositionally biased region" description="Low complexity" evidence="1">
    <location>
        <begin position="949"/>
        <end position="966"/>
    </location>
</feature>
<feature type="region of interest" description="Disordered" evidence="1">
    <location>
        <begin position="782"/>
        <end position="856"/>
    </location>
</feature>
<reference evidence="3" key="4">
    <citation type="journal article" date="2015" name="G3 (Bethesda)">
        <title>Genome sequences of three phytopathogenic species of the Magnaporthaceae family of fungi.</title>
        <authorList>
            <person name="Okagaki L.H."/>
            <person name="Nunes C.C."/>
            <person name="Sailsbery J."/>
            <person name="Clay B."/>
            <person name="Brown D."/>
            <person name="John T."/>
            <person name="Oh Y."/>
            <person name="Young N."/>
            <person name="Fitzgerald M."/>
            <person name="Haas B.J."/>
            <person name="Zeng Q."/>
            <person name="Young S."/>
            <person name="Adiconis X."/>
            <person name="Fan L."/>
            <person name="Levin J.Z."/>
            <person name="Mitchell T.K."/>
            <person name="Okubara P.A."/>
            <person name="Farman M.L."/>
            <person name="Kohn L.M."/>
            <person name="Birren B."/>
            <person name="Ma L.-J."/>
            <person name="Dean R.A."/>
        </authorList>
    </citation>
    <scope>NUCLEOTIDE SEQUENCE</scope>
    <source>
        <strain evidence="3">R3-111a-1</strain>
    </source>
</reference>
<feature type="compositionally biased region" description="Polar residues" evidence="1">
    <location>
        <begin position="300"/>
        <end position="315"/>
    </location>
</feature>
<feature type="compositionally biased region" description="Polar residues" evidence="1">
    <location>
        <begin position="400"/>
        <end position="416"/>
    </location>
</feature>
<feature type="region of interest" description="Disordered" evidence="1">
    <location>
        <begin position="283"/>
        <end position="364"/>
    </location>
</feature>
<feature type="region of interest" description="Disordered" evidence="1">
    <location>
        <begin position="1103"/>
        <end position="1128"/>
    </location>
</feature>
<accession>J3PCD1</accession>
<sequence length="1128" mass="121364">MAEDHPQPPSGLDDLGIFETYHQADDVLYIGSDDEHYETPSQRLQRCRERYNAFNQNGWRVPPVLVTSRLKGPFSSDAWENPWRSRSAVPTKIGRKDKTATTWRVTKPLQNAAPATSKAPAVPGPGSVLGLMPDTATNILKPNMATKSTARRSVPPAQESILELGLAGSVFVAGSDPASGRNPRKRGASSTDWLRRVSTPKRPRSGSREGLLASSPTDKLIHKRSIDPPSEPSSLSSSGSNQAWNEGLPPQPLHGVSESYAFPGEDSFIEDSFLIDEDSMAHTPIHPSRLQPENRKPTHSAVSPPTKNDMPTPTTDWRLLRASSARHRASTAETSSATNGSAVRDSKDTAQARVSGSDASLEAQQDDSFCYRTKARPLDVWTRSDIHQSIETRDQEQQKEQVSASSLKMTDPSNTEHPSKNFDADESSWAGFPSDSESPAATNHVTNLVTDMETTSAACPEGSVDGQVEDDAVPTLFSAVKADILALSPAKANISQAVIKPTSPTGDETLIPEHGCTTSFGSEETTFVAGADTNRAPPLFSVLKESRADPKSEEPAAIVRAYNRHPASTQSASASTPPQAIQGAVVDLPPISTKRSHQSPAEGLLLLSQTSHEENSTIQAMFAVSSMPRPETHEAAILGPEIPTLRLPPRGYPAAVVEPGEDDVWDGKVEYDDSNRASHPPDTGVNMMSDTSHACARLATQDQSPWAASHTVRLPAHLPSSPMINPIIEPAPVNSPEDMARLGEQATPVPTPQSPWAQVDLRVPYVPVNGAVSPLSLSFHPREEEVPNPVLPRLDHLGLDKDHSRHDGRPSTPQDKLSSLPTPDLSASNKPFRRFLSPSSRSKRQHGGFDNTEIITVDGLPRAAPGMIEEAVASPSTQHNRPAKRVRFAPLPGEKVGDDQNPASAGSCYSSPLSDPPSSPDGEGDGDEDYIEAGLPRQKSQSVARAKKVAALATAAPAHPQMAPTRPCSPPPPSRTSAEDLPSEVTLFRKHFAKMQGKQHYLTPRPAFIRLPMDKDHVSPSSQATDAAAERFVGADRRRDDTAEAVPGGGSKAPCGILKLPSALKTSIMSHDDGMDDVSAVINNLGDFLGSWDLDSELAKATAKKERERNSESRLNPFSISMDIGQWS</sequence>
<dbReference type="AlphaFoldDB" id="J3PCD1"/>